<reference evidence="3" key="1">
    <citation type="submission" date="2016-04" db="EMBL/GenBank/DDBJ databases">
        <authorList>
            <person name="Evans L.H."/>
            <person name="Alamgir A."/>
            <person name="Owens N."/>
            <person name="Weber N.D."/>
            <person name="Virtaneva K."/>
            <person name="Barbian K."/>
            <person name="Babar A."/>
            <person name="Rosenke K."/>
        </authorList>
    </citation>
    <scope>NUCLEOTIDE SEQUENCE</scope>
    <source>
        <strain evidence="3">86-2</strain>
    </source>
</reference>
<evidence type="ECO:0000313" key="3">
    <source>
        <dbReference type="EMBL" id="SBV95854.1"/>
    </source>
</evidence>
<dbReference type="InterPro" id="IPR001668">
    <property type="entry name" value="Mob_Pre"/>
</dbReference>
<dbReference type="GO" id="GO:0006310">
    <property type="term" value="P:DNA recombination"/>
    <property type="evidence" value="ECO:0007669"/>
    <property type="project" value="InterPro"/>
</dbReference>
<name>A0A212J8R7_9BACT</name>
<dbReference type="RefSeq" id="WP_296947711.1">
    <property type="nucleotide sequence ID" value="NZ_LT599021.1"/>
</dbReference>
<keyword evidence="1" id="KW-0175">Coiled coil</keyword>
<protein>
    <submittedName>
        <fullName evidence="3">Plasmid recombination enzyme</fullName>
    </submittedName>
</protein>
<dbReference type="AlphaFoldDB" id="A0A212J8R7"/>
<dbReference type="NCBIfam" id="NF041497">
    <property type="entry name" value="MobV"/>
    <property type="match status" value="1"/>
</dbReference>
<proteinExistence type="predicted"/>
<dbReference type="Gene3D" id="1.10.287.1490">
    <property type="match status" value="1"/>
</dbReference>
<dbReference type="GO" id="GO:0003677">
    <property type="term" value="F:DNA binding"/>
    <property type="evidence" value="ECO:0007669"/>
    <property type="project" value="InterPro"/>
</dbReference>
<feature type="region of interest" description="Disordered" evidence="2">
    <location>
        <begin position="141"/>
        <end position="166"/>
    </location>
</feature>
<accession>A0A212J8R7</accession>
<evidence type="ECO:0000256" key="1">
    <source>
        <dbReference type="SAM" id="Coils"/>
    </source>
</evidence>
<organism evidence="3">
    <name type="scientific">uncultured Dysgonomonas sp</name>
    <dbReference type="NCBI Taxonomy" id="206096"/>
    <lineage>
        <taxon>Bacteria</taxon>
        <taxon>Pseudomonadati</taxon>
        <taxon>Bacteroidota</taxon>
        <taxon>Bacteroidia</taxon>
        <taxon>Bacteroidales</taxon>
        <taxon>Dysgonomonadaceae</taxon>
        <taxon>Dysgonomonas</taxon>
        <taxon>environmental samples</taxon>
    </lineage>
</organism>
<gene>
    <name evidence="3" type="ORF">KL86DYS2_10986</name>
</gene>
<dbReference type="EMBL" id="FLUL01000001">
    <property type="protein sequence ID" value="SBV95854.1"/>
    <property type="molecule type" value="Genomic_DNA"/>
</dbReference>
<sequence>MGFVVFHLDKSPGREAAMTDHIERNVIPSNADPKRTHLNKELIEFPEEVTNRTEAIQYRLETAELNRKIGKNQVQVLRIMLSAGKDDMKRIQDTGKLDEWCKDNLDYLKKTFGIDNVVSAVLHLDETTPHIHASVVPIVQGERRQKKPGKKEVEQSPKKKYKKKDANRPRLCADDLTCKVKLIEYQDTYAEVMKKYGLERGIKGSEARHITLTEYYRNQAVQSKNLQENIELLLAEEDAKRLSIEQLKRQEQEVQRQFEQTDTRIQQKESELKQTEENLNQVKGQLKTEELKSKVADVGSNIMDGIGSLVGTSKVKRLEAQNGELKLEIETLQEEKESIRNQAQKEITEKDRTILEKDSLITSQKSKLDKLFDYIPVLNEYDFIVRLCETIKLPTSIVKQIFAGKEIGYTGKLYSPEHKQDFDADNIKIAIGRTAKDNKPVLAIEGMNYLEWFKQKYRKLQEAIGIKLPKHEANKSKGFRM</sequence>
<dbReference type="Pfam" id="PF01076">
    <property type="entry name" value="Mob_Pre"/>
    <property type="match status" value="1"/>
</dbReference>
<dbReference type="CDD" id="cd17242">
    <property type="entry name" value="MobM_relaxase"/>
    <property type="match status" value="1"/>
</dbReference>
<evidence type="ECO:0000256" key="2">
    <source>
        <dbReference type="SAM" id="MobiDB-lite"/>
    </source>
</evidence>
<feature type="coiled-coil region" evidence="1">
    <location>
        <begin position="216"/>
        <end position="349"/>
    </location>
</feature>
<dbReference type="Gene3D" id="3.30.930.30">
    <property type="match status" value="1"/>
</dbReference>